<gene>
    <name evidence="1" type="ORF">HUT05_26725</name>
</gene>
<name>A0A7H8TEZ6_STRCX</name>
<evidence type="ECO:0008006" key="3">
    <source>
        <dbReference type="Google" id="ProtNLM"/>
    </source>
</evidence>
<dbReference type="RefSeq" id="WP_163016942.1">
    <property type="nucleotide sequence ID" value="NZ_CBDRGH010000009.1"/>
</dbReference>
<dbReference type="AlphaFoldDB" id="A0A7H8TEZ6"/>
<dbReference type="Proteomes" id="UP000509418">
    <property type="component" value="Chromosome"/>
</dbReference>
<evidence type="ECO:0000313" key="2">
    <source>
        <dbReference type="Proteomes" id="UP000509418"/>
    </source>
</evidence>
<organism evidence="1 2">
    <name type="scientific">Streptomyces chartreusis</name>
    <dbReference type="NCBI Taxonomy" id="1969"/>
    <lineage>
        <taxon>Bacteria</taxon>
        <taxon>Bacillati</taxon>
        <taxon>Actinomycetota</taxon>
        <taxon>Actinomycetes</taxon>
        <taxon>Kitasatosporales</taxon>
        <taxon>Streptomycetaceae</taxon>
        <taxon>Streptomyces</taxon>
    </lineage>
</organism>
<accession>A0A7H8TEZ6</accession>
<protein>
    <recommendedName>
        <fullName evidence="3">FXSXX-COOH protein</fullName>
    </recommendedName>
</protein>
<proteinExistence type="predicted"/>
<keyword evidence="2" id="KW-1185">Reference proteome</keyword>
<dbReference type="EMBL" id="CP056041">
    <property type="protein sequence ID" value="QKZ20620.1"/>
    <property type="molecule type" value="Genomic_DNA"/>
</dbReference>
<evidence type="ECO:0000313" key="1">
    <source>
        <dbReference type="EMBL" id="QKZ20620.1"/>
    </source>
</evidence>
<reference evidence="1 2" key="1">
    <citation type="submission" date="2020-06" db="EMBL/GenBank/DDBJ databases">
        <title>Genome mining for natural products.</title>
        <authorList>
            <person name="Zhang B."/>
            <person name="Shi J."/>
            <person name="Ge H."/>
        </authorList>
    </citation>
    <scope>NUCLEOTIDE SEQUENCE [LARGE SCALE GENOMIC DNA]</scope>
    <source>
        <strain evidence="1 2">NA02069</strain>
    </source>
</reference>
<sequence length="55" mass="5868">MAAVESSMVDLAGVSLEALRSIDSRVLAESVQELLHGIDHPLASVSDYRNTDSPD</sequence>